<organism evidence="1 2">
    <name type="scientific">Asbolus verrucosus</name>
    <name type="common">Desert ironclad beetle</name>
    <dbReference type="NCBI Taxonomy" id="1661398"/>
    <lineage>
        <taxon>Eukaryota</taxon>
        <taxon>Metazoa</taxon>
        <taxon>Ecdysozoa</taxon>
        <taxon>Arthropoda</taxon>
        <taxon>Hexapoda</taxon>
        <taxon>Insecta</taxon>
        <taxon>Pterygota</taxon>
        <taxon>Neoptera</taxon>
        <taxon>Endopterygota</taxon>
        <taxon>Coleoptera</taxon>
        <taxon>Polyphaga</taxon>
        <taxon>Cucujiformia</taxon>
        <taxon>Tenebrionidae</taxon>
        <taxon>Pimeliinae</taxon>
        <taxon>Asbolus</taxon>
    </lineage>
</organism>
<proteinExistence type="predicted"/>
<dbReference type="AlphaFoldDB" id="A0A482V2J7"/>
<evidence type="ECO:0000313" key="1">
    <source>
        <dbReference type="EMBL" id="RZB38868.1"/>
    </source>
</evidence>
<dbReference type="OrthoDB" id="6724546at2759"/>
<keyword evidence="2" id="KW-1185">Reference proteome</keyword>
<comment type="caution">
    <text evidence="1">The sequence shown here is derived from an EMBL/GenBank/DDBJ whole genome shotgun (WGS) entry which is preliminary data.</text>
</comment>
<reference evidence="1 2" key="1">
    <citation type="submission" date="2017-03" db="EMBL/GenBank/DDBJ databases">
        <title>Genome of the blue death feigning beetle - Asbolus verrucosus.</title>
        <authorList>
            <person name="Rider S.D."/>
        </authorList>
    </citation>
    <scope>NUCLEOTIDE SEQUENCE [LARGE SCALE GENOMIC DNA]</scope>
    <source>
        <strain evidence="1">Butters</strain>
        <tissue evidence="1">Head and leg muscle</tissue>
    </source>
</reference>
<evidence type="ECO:0000313" key="2">
    <source>
        <dbReference type="Proteomes" id="UP000292052"/>
    </source>
</evidence>
<name>A0A482V2J7_ASBVE</name>
<sequence>MDMKKLIMDFRHFQRERKKAKLVKKKMSAFNVLNYRRGADEQSEVTVKVHQGASVNFINRNGKVFFGLYDTDIRTFDDGEPDSDDTDDENEPTLAVTLIIYAEAESLILEFGSLTEKRNFLTALKTFLQFR</sequence>
<dbReference type="Proteomes" id="UP000292052">
    <property type="component" value="Unassembled WGS sequence"/>
</dbReference>
<gene>
    <name evidence="1" type="ORF">BDFB_014346</name>
</gene>
<dbReference type="EMBL" id="QDEB01133080">
    <property type="protein sequence ID" value="RZB38868.1"/>
    <property type="molecule type" value="Genomic_DNA"/>
</dbReference>
<protein>
    <submittedName>
        <fullName evidence="1">Uncharacterized protein</fullName>
    </submittedName>
</protein>
<accession>A0A482V2J7</accession>